<evidence type="ECO:0000313" key="1">
    <source>
        <dbReference type="EMBL" id="KAF5678677.1"/>
    </source>
</evidence>
<protein>
    <submittedName>
        <fullName evidence="1">Uncharacterized protein</fullName>
    </submittedName>
</protein>
<gene>
    <name evidence="1" type="ORF">FHETE_1118</name>
</gene>
<dbReference type="EMBL" id="JAAGWQ010000016">
    <property type="protein sequence ID" value="KAF5678677.1"/>
    <property type="molecule type" value="Genomic_DNA"/>
</dbReference>
<comment type="caution">
    <text evidence="1">The sequence shown here is derived from an EMBL/GenBank/DDBJ whole genome shotgun (WGS) entry which is preliminary data.</text>
</comment>
<dbReference type="AlphaFoldDB" id="A0A8H5WWY0"/>
<dbReference type="Proteomes" id="UP000567885">
    <property type="component" value="Unassembled WGS sequence"/>
</dbReference>
<name>A0A8H5WWY0_FUSHE</name>
<reference evidence="1 2" key="1">
    <citation type="submission" date="2020-05" db="EMBL/GenBank/DDBJ databases">
        <title>Identification and distribution of gene clusters putatively required for synthesis of sphingolipid metabolism inhibitors in phylogenetically diverse species of the filamentous fungus Fusarium.</title>
        <authorList>
            <person name="Kim H.-S."/>
            <person name="Busman M."/>
            <person name="Brown D.W."/>
            <person name="Divon H."/>
            <person name="Uhlig S."/>
            <person name="Proctor R.H."/>
        </authorList>
    </citation>
    <scope>NUCLEOTIDE SEQUENCE [LARGE SCALE GENOMIC DNA]</scope>
    <source>
        <strain evidence="1 2">NRRL 20693</strain>
    </source>
</reference>
<organism evidence="1 2">
    <name type="scientific">Fusarium heterosporum</name>
    <dbReference type="NCBI Taxonomy" id="42747"/>
    <lineage>
        <taxon>Eukaryota</taxon>
        <taxon>Fungi</taxon>
        <taxon>Dikarya</taxon>
        <taxon>Ascomycota</taxon>
        <taxon>Pezizomycotina</taxon>
        <taxon>Sordariomycetes</taxon>
        <taxon>Hypocreomycetidae</taxon>
        <taxon>Hypocreales</taxon>
        <taxon>Nectriaceae</taxon>
        <taxon>Fusarium</taxon>
        <taxon>Fusarium heterosporum species complex</taxon>
    </lineage>
</organism>
<sequence length="107" mass="12557">MSMDSLFRNFMLLEGFEIAEHEIFTRKGTGPFRKERITLLYTAYDMRFMWFEVTPLFLAIITYKTIQGPGGFEVAPERSLMEEVEKAGLLDDWELMKWKEGAFEGMP</sequence>
<proteinExistence type="predicted"/>
<keyword evidence="2" id="KW-1185">Reference proteome</keyword>
<accession>A0A8H5WWY0</accession>
<evidence type="ECO:0000313" key="2">
    <source>
        <dbReference type="Proteomes" id="UP000567885"/>
    </source>
</evidence>